<keyword evidence="1" id="KW-1133">Transmembrane helix</keyword>
<keyword evidence="1" id="KW-0472">Membrane</keyword>
<sequence>MAKSGIPVTYREEEKKSVIYFKIKDNLWSRSQKEDNAKDPAAVFYSVWDVKTEAPVLRSERTDLPEIDLTGEERNSGVIEKNGFLIAFQKSSKIPVFYVSIRSSQELDRTVSEQRVMSGCVLLLCIGVCLAFMLFNIWRVYNPIHQLLDQIDGEKKMKVHIGNYSSEMRNILLQALEQKMAYESLDEERHILEQKRKFITVLRDKKVMKKLFWKVQGQLVLIRRKASVVLSV</sequence>
<reference evidence="2" key="1">
    <citation type="journal article" date="2021" name="PeerJ">
        <title>Extensive microbial diversity within the chicken gut microbiome revealed by metagenomics and culture.</title>
        <authorList>
            <person name="Gilroy R."/>
            <person name="Ravi A."/>
            <person name="Getino M."/>
            <person name="Pursley I."/>
            <person name="Horton D.L."/>
            <person name="Alikhan N.F."/>
            <person name="Baker D."/>
            <person name="Gharbi K."/>
            <person name="Hall N."/>
            <person name="Watson M."/>
            <person name="Adriaenssens E.M."/>
            <person name="Foster-Nyarko E."/>
            <person name="Jarju S."/>
            <person name="Secka A."/>
            <person name="Antonio M."/>
            <person name="Oren A."/>
            <person name="Chaudhuri R.R."/>
            <person name="La Ragione R."/>
            <person name="Hildebrand F."/>
            <person name="Pallen M.J."/>
        </authorList>
    </citation>
    <scope>NUCLEOTIDE SEQUENCE</scope>
    <source>
        <strain evidence="2">CHK183-1962</strain>
    </source>
</reference>
<evidence type="ECO:0000313" key="2">
    <source>
        <dbReference type="EMBL" id="HIX76815.1"/>
    </source>
</evidence>
<dbReference type="AlphaFoldDB" id="A0A9D1XCS5"/>
<feature type="transmembrane region" description="Helical" evidence="1">
    <location>
        <begin position="116"/>
        <end position="138"/>
    </location>
</feature>
<comment type="caution">
    <text evidence="2">The sequence shown here is derived from an EMBL/GenBank/DDBJ whole genome shotgun (WGS) entry which is preliminary data.</text>
</comment>
<name>A0A9D1XCS5_9FIRM</name>
<keyword evidence="1" id="KW-0812">Transmembrane</keyword>
<evidence type="ECO:0000313" key="3">
    <source>
        <dbReference type="Proteomes" id="UP000886890"/>
    </source>
</evidence>
<organism evidence="2 3">
    <name type="scientific">Candidatus Fusicatenibacter merdavium</name>
    <dbReference type="NCBI Taxonomy" id="2838600"/>
    <lineage>
        <taxon>Bacteria</taxon>
        <taxon>Bacillati</taxon>
        <taxon>Bacillota</taxon>
        <taxon>Clostridia</taxon>
        <taxon>Lachnospirales</taxon>
        <taxon>Lachnospiraceae</taxon>
        <taxon>Fusicatenibacter</taxon>
    </lineage>
</organism>
<reference evidence="2" key="2">
    <citation type="submission" date="2021-04" db="EMBL/GenBank/DDBJ databases">
        <authorList>
            <person name="Gilroy R."/>
        </authorList>
    </citation>
    <scope>NUCLEOTIDE SEQUENCE</scope>
    <source>
        <strain evidence="2">CHK183-1962</strain>
    </source>
</reference>
<accession>A0A9D1XCS5</accession>
<evidence type="ECO:0000256" key="1">
    <source>
        <dbReference type="SAM" id="Phobius"/>
    </source>
</evidence>
<gene>
    <name evidence="2" type="ORF">H9734_04365</name>
</gene>
<dbReference type="Proteomes" id="UP000886890">
    <property type="component" value="Unassembled WGS sequence"/>
</dbReference>
<dbReference type="EMBL" id="DXEK01000070">
    <property type="protein sequence ID" value="HIX76815.1"/>
    <property type="molecule type" value="Genomic_DNA"/>
</dbReference>
<proteinExistence type="predicted"/>
<protein>
    <submittedName>
        <fullName evidence="2">Uncharacterized protein</fullName>
    </submittedName>
</protein>